<keyword evidence="3" id="KW-1185">Reference proteome</keyword>
<protein>
    <submittedName>
        <fullName evidence="2">Uncharacterized protein (DUF305 family)</fullName>
    </submittedName>
</protein>
<comment type="caution">
    <text evidence="2">The sequence shown here is derived from an EMBL/GenBank/DDBJ whole genome shotgun (WGS) entry which is preliminary data.</text>
</comment>
<feature type="domain" description="DUF305" evidence="1">
    <location>
        <begin position="163"/>
        <end position="242"/>
    </location>
</feature>
<dbReference type="PANTHER" id="PTHR36933:SF1">
    <property type="entry name" value="SLL0788 PROTEIN"/>
    <property type="match status" value="1"/>
</dbReference>
<dbReference type="Pfam" id="PF03713">
    <property type="entry name" value="DUF305"/>
    <property type="match status" value="1"/>
</dbReference>
<accession>A0A4Q7UP57</accession>
<evidence type="ECO:0000313" key="2">
    <source>
        <dbReference type="EMBL" id="RZT82388.1"/>
    </source>
</evidence>
<dbReference type="Proteomes" id="UP000293781">
    <property type="component" value="Unassembled WGS sequence"/>
</dbReference>
<dbReference type="AlphaFoldDB" id="A0A4Q7UP57"/>
<dbReference type="InterPro" id="IPR012347">
    <property type="entry name" value="Ferritin-like"/>
</dbReference>
<dbReference type="InterPro" id="IPR005183">
    <property type="entry name" value="DUF305_CopM-like"/>
</dbReference>
<proteinExistence type="predicted"/>
<evidence type="ECO:0000259" key="1">
    <source>
        <dbReference type="Pfam" id="PF03713"/>
    </source>
</evidence>
<dbReference type="Gene3D" id="1.20.1260.10">
    <property type="match status" value="1"/>
</dbReference>
<gene>
    <name evidence="2" type="ORF">EV382_5694</name>
</gene>
<dbReference type="EMBL" id="SHKK01000001">
    <property type="protein sequence ID" value="RZT82388.1"/>
    <property type="molecule type" value="Genomic_DNA"/>
</dbReference>
<evidence type="ECO:0000313" key="3">
    <source>
        <dbReference type="Proteomes" id="UP000293781"/>
    </source>
</evidence>
<organism evidence="2 3">
    <name type="scientific">Micromonospora violae</name>
    <dbReference type="NCBI Taxonomy" id="1278207"/>
    <lineage>
        <taxon>Bacteria</taxon>
        <taxon>Bacillati</taxon>
        <taxon>Actinomycetota</taxon>
        <taxon>Actinomycetes</taxon>
        <taxon>Micromonosporales</taxon>
        <taxon>Micromonosporaceae</taxon>
        <taxon>Micromonospora</taxon>
    </lineage>
</organism>
<dbReference type="RefSeq" id="WP_244236836.1">
    <property type="nucleotide sequence ID" value="NZ_SHKK01000001.1"/>
</dbReference>
<sequence length="254" mass="25655">MSRGEGVDEPIRAERPGLRHRVGRKVGVVATLVATALAVGLAQGWGRAERPDQAPMASSAAASSAAASSAAASSAAASSAAASSAAAVPAAAVPAGPVVLNATDDAFIQLLIPMNEGALALIDQLDTRPTDPSLRALFGEVRQAHQAELRDLRGLLAAGNMPELNIHEGHQMPGMVTDADLAELRAAPDTEVPSRAAALIRAHLAQTVVLCRGAQNAGGSPELKAIAGRIQKARAAELSALDNRPGAPVAVPVG</sequence>
<name>A0A4Q7UP57_9ACTN</name>
<dbReference type="PANTHER" id="PTHR36933">
    <property type="entry name" value="SLL0788 PROTEIN"/>
    <property type="match status" value="1"/>
</dbReference>
<reference evidence="2 3" key="1">
    <citation type="submission" date="2019-02" db="EMBL/GenBank/DDBJ databases">
        <title>Sequencing the genomes of 1000 actinobacteria strains.</title>
        <authorList>
            <person name="Klenk H.-P."/>
        </authorList>
    </citation>
    <scope>NUCLEOTIDE SEQUENCE [LARGE SCALE GENOMIC DNA]</scope>
    <source>
        <strain evidence="2 3">DSM 45888</strain>
    </source>
</reference>